<feature type="transmembrane region" description="Helical" evidence="8">
    <location>
        <begin position="21"/>
        <end position="40"/>
    </location>
</feature>
<evidence type="ECO:0000256" key="6">
    <source>
        <dbReference type="ARBA" id="ARBA00022989"/>
    </source>
</evidence>
<dbReference type="GO" id="GO:0016757">
    <property type="term" value="F:glycosyltransferase activity"/>
    <property type="evidence" value="ECO:0007669"/>
    <property type="project" value="UniProtKB-UniRule"/>
</dbReference>
<dbReference type="Pfam" id="PF01697">
    <property type="entry name" value="Glyco_transf_92"/>
    <property type="match status" value="1"/>
</dbReference>
<keyword evidence="5 8" id="KW-0812">Transmembrane</keyword>
<protein>
    <recommendedName>
        <fullName evidence="8">Glycosyltransferase family 92 protein</fullName>
        <ecNumber evidence="8">2.4.1.-</ecNumber>
    </recommendedName>
</protein>
<dbReference type="EC" id="2.4.1.-" evidence="8"/>
<dbReference type="PANTHER" id="PTHR21461:SF87">
    <property type="entry name" value="GH12965P"/>
    <property type="match status" value="1"/>
</dbReference>
<name>A0A6S7I9Z9_PARCT</name>
<keyword evidence="3 8" id="KW-0328">Glycosyltransferase</keyword>
<evidence type="ECO:0000256" key="5">
    <source>
        <dbReference type="ARBA" id="ARBA00022692"/>
    </source>
</evidence>
<evidence type="ECO:0000256" key="1">
    <source>
        <dbReference type="ARBA" id="ARBA00004167"/>
    </source>
</evidence>
<dbReference type="Proteomes" id="UP001152795">
    <property type="component" value="Unassembled WGS sequence"/>
</dbReference>
<evidence type="ECO:0000313" key="9">
    <source>
        <dbReference type="EMBL" id="CAB4015685.1"/>
    </source>
</evidence>
<dbReference type="EMBL" id="CACRXK020008806">
    <property type="protein sequence ID" value="CAB4015685.1"/>
    <property type="molecule type" value="Genomic_DNA"/>
</dbReference>
<accession>A0A6S7I9Z9</accession>
<evidence type="ECO:0000256" key="4">
    <source>
        <dbReference type="ARBA" id="ARBA00022679"/>
    </source>
</evidence>
<gene>
    <name evidence="9" type="ORF">PACLA_8A044804</name>
</gene>
<evidence type="ECO:0000313" key="10">
    <source>
        <dbReference type="Proteomes" id="UP001152795"/>
    </source>
</evidence>
<evidence type="ECO:0000256" key="8">
    <source>
        <dbReference type="RuleBase" id="RU366017"/>
    </source>
</evidence>
<evidence type="ECO:0000256" key="2">
    <source>
        <dbReference type="ARBA" id="ARBA00007647"/>
    </source>
</evidence>
<keyword evidence="7 8" id="KW-0472">Membrane</keyword>
<dbReference type="GO" id="GO:0016020">
    <property type="term" value="C:membrane"/>
    <property type="evidence" value="ECO:0007669"/>
    <property type="project" value="UniProtKB-SubCell"/>
</dbReference>
<dbReference type="OrthoDB" id="2019083at2759"/>
<reference evidence="9" key="1">
    <citation type="submission" date="2020-04" db="EMBL/GenBank/DDBJ databases">
        <authorList>
            <person name="Alioto T."/>
            <person name="Alioto T."/>
            <person name="Gomez Garrido J."/>
        </authorList>
    </citation>
    <scope>NUCLEOTIDE SEQUENCE</scope>
    <source>
        <strain evidence="9">A484AB</strain>
    </source>
</reference>
<comment type="subcellular location">
    <subcellularLocation>
        <location evidence="1">Membrane</location>
        <topology evidence="1">Single-pass membrane protein</topology>
    </subcellularLocation>
</comment>
<evidence type="ECO:0000256" key="3">
    <source>
        <dbReference type="ARBA" id="ARBA00022676"/>
    </source>
</evidence>
<sequence>MFSNINKRLRSIFKLKVTLTVFVILSITLAFANFFILISLRTTAHGQPESLLQSVFLIHFHKNVSVFAREDHNKRDDDLHKSRGIKKADAVNRSDGRERIRDELRASERTPETGHFKTHSKVKQITSHKAGKAGIMFKDKISEKIRPSTRGLLSSNCTAWCRRGNGLKPPYLLTAVLLVRIYRHDLAKLSSREMIQWLQYLRYAGFQHVYVYDAYVKPSESQRDVIKPFVQSGFATYIDWSIHNPYTIQGTQVAAYQDCIDKFGRDSKWQAAIDIDEYPFSPRDLDENFMSRFLDEYSRNNPDVSEISMKNYLFLGKPIDDAIEPFLVARIRRRTDKPANPLVKPIYKPAAIAWAQVHHNGMKTGSSMDSPQHMLRMNHYWGARLQNWGDDTPKILDMTEPDYTIEPIVKRMKQCASCFGQDGLYVTRWA</sequence>
<comment type="similarity">
    <text evidence="2 8">Belongs to the glycosyltransferase 92 family.</text>
</comment>
<dbReference type="AlphaFoldDB" id="A0A6S7I9Z9"/>
<proteinExistence type="inferred from homology"/>
<dbReference type="InterPro" id="IPR008166">
    <property type="entry name" value="Glyco_transf_92"/>
</dbReference>
<keyword evidence="6 8" id="KW-1133">Transmembrane helix</keyword>
<dbReference type="PANTHER" id="PTHR21461">
    <property type="entry name" value="GLYCOSYLTRANSFERASE FAMILY 92 PROTEIN"/>
    <property type="match status" value="1"/>
</dbReference>
<keyword evidence="10" id="KW-1185">Reference proteome</keyword>
<dbReference type="GO" id="GO:0005737">
    <property type="term" value="C:cytoplasm"/>
    <property type="evidence" value="ECO:0007669"/>
    <property type="project" value="TreeGrafter"/>
</dbReference>
<evidence type="ECO:0000256" key="7">
    <source>
        <dbReference type="ARBA" id="ARBA00023136"/>
    </source>
</evidence>
<organism evidence="9 10">
    <name type="scientific">Paramuricea clavata</name>
    <name type="common">Red gorgonian</name>
    <name type="synonym">Violescent sea-whip</name>
    <dbReference type="NCBI Taxonomy" id="317549"/>
    <lineage>
        <taxon>Eukaryota</taxon>
        <taxon>Metazoa</taxon>
        <taxon>Cnidaria</taxon>
        <taxon>Anthozoa</taxon>
        <taxon>Octocorallia</taxon>
        <taxon>Malacalcyonacea</taxon>
        <taxon>Plexauridae</taxon>
        <taxon>Paramuricea</taxon>
    </lineage>
</organism>
<keyword evidence="4 8" id="KW-0808">Transferase</keyword>
<comment type="caution">
    <text evidence="9">The sequence shown here is derived from an EMBL/GenBank/DDBJ whole genome shotgun (WGS) entry which is preliminary data.</text>
</comment>